<gene>
    <name evidence="2" type="ORF">HPB51_021004</name>
</gene>
<sequence length="383" mass="43950">MHKRQERDETSTDFQLKLFLPLLHDQHVVHKKTRWREYTGRIDHVVDYLWQGELRRLRSQFSTTRRGSTGVVHTYGDIALPDFVMKTLGLGPKFAVEKRRTPTELLATVRQVANCAPPEDTDRCVSEGLDVLLRDFVMKTLGLGPKFAVEKRRTPTELLATVRQVANCAPPEDTDRCVSEGLDVLLRESEDFAETEARERTRIPKRVYSPASSDYENEAESPIKEKTKNKTTSGAEARLLQLLKSKKENMKRQAKNQDGPHSKKHHKEAMDSGRLQGAHETIDNLEEQVEKKSTIIRQLRKQNEEKDREMAQLRRLNMELQDKVISALEDMKDCYRARLEHQGVPAGVLPLAVKQMNHFIVEKLSDIEKLAKRAKDNQGVAEV</sequence>
<dbReference type="VEuPathDB" id="VectorBase:LOC119161416"/>
<proteinExistence type="predicted"/>
<comment type="caution">
    <text evidence="2">The sequence shown here is derived from an EMBL/GenBank/DDBJ whole genome shotgun (WGS) entry which is preliminary data.</text>
</comment>
<dbReference type="EMBL" id="JABSTU010000010">
    <property type="protein sequence ID" value="KAH8019682.1"/>
    <property type="molecule type" value="Genomic_DNA"/>
</dbReference>
<accession>A0A9J6DCG8</accession>
<dbReference type="AlphaFoldDB" id="A0A9J6DCG8"/>
<reference evidence="2" key="1">
    <citation type="journal article" date="2020" name="Cell">
        <title>Large-Scale Comparative Analyses of Tick Genomes Elucidate Their Genetic Diversity and Vector Capacities.</title>
        <authorList>
            <consortium name="Tick Genome and Microbiome Consortium (TIGMIC)"/>
            <person name="Jia N."/>
            <person name="Wang J."/>
            <person name="Shi W."/>
            <person name="Du L."/>
            <person name="Sun Y."/>
            <person name="Zhan W."/>
            <person name="Jiang J.F."/>
            <person name="Wang Q."/>
            <person name="Zhang B."/>
            <person name="Ji P."/>
            <person name="Bell-Sakyi L."/>
            <person name="Cui X.M."/>
            <person name="Yuan T.T."/>
            <person name="Jiang B.G."/>
            <person name="Yang W.F."/>
            <person name="Lam T.T."/>
            <person name="Chang Q.C."/>
            <person name="Ding S.J."/>
            <person name="Wang X.J."/>
            <person name="Zhu J.G."/>
            <person name="Ruan X.D."/>
            <person name="Zhao L."/>
            <person name="Wei J.T."/>
            <person name="Ye R.Z."/>
            <person name="Que T.C."/>
            <person name="Du C.H."/>
            <person name="Zhou Y.H."/>
            <person name="Cheng J.X."/>
            <person name="Dai P.F."/>
            <person name="Guo W.B."/>
            <person name="Han X.H."/>
            <person name="Huang E.J."/>
            <person name="Li L.F."/>
            <person name="Wei W."/>
            <person name="Gao Y.C."/>
            <person name="Liu J.Z."/>
            <person name="Shao H.Z."/>
            <person name="Wang X."/>
            <person name="Wang C.C."/>
            <person name="Yang T.C."/>
            <person name="Huo Q.B."/>
            <person name="Li W."/>
            <person name="Chen H.Y."/>
            <person name="Chen S.E."/>
            <person name="Zhou L.G."/>
            <person name="Ni X.B."/>
            <person name="Tian J.H."/>
            <person name="Sheng Y."/>
            <person name="Liu T."/>
            <person name="Pan Y.S."/>
            <person name="Xia L.Y."/>
            <person name="Li J."/>
            <person name="Zhao F."/>
            <person name="Cao W.C."/>
        </authorList>
    </citation>
    <scope>NUCLEOTIDE SEQUENCE</scope>
    <source>
        <strain evidence="2">Rmic-2018</strain>
    </source>
</reference>
<feature type="region of interest" description="Disordered" evidence="1">
    <location>
        <begin position="194"/>
        <end position="235"/>
    </location>
</feature>
<evidence type="ECO:0000256" key="1">
    <source>
        <dbReference type="SAM" id="MobiDB-lite"/>
    </source>
</evidence>
<evidence type="ECO:0000313" key="2">
    <source>
        <dbReference type="EMBL" id="KAH8019682.1"/>
    </source>
</evidence>
<organism evidence="2 3">
    <name type="scientific">Rhipicephalus microplus</name>
    <name type="common">Cattle tick</name>
    <name type="synonym">Boophilus microplus</name>
    <dbReference type="NCBI Taxonomy" id="6941"/>
    <lineage>
        <taxon>Eukaryota</taxon>
        <taxon>Metazoa</taxon>
        <taxon>Ecdysozoa</taxon>
        <taxon>Arthropoda</taxon>
        <taxon>Chelicerata</taxon>
        <taxon>Arachnida</taxon>
        <taxon>Acari</taxon>
        <taxon>Parasitiformes</taxon>
        <taxon>Ixodida</taxon>
        <taxon>Ixodoidea</taxon>
        <taxon>Ixodidae</taxon>
        <taxon>Rhipicephalinae</taxon>
        <taxon>Rhipicephalus</taxon>
        <taxon>Boophilus</taxon>
    </lineage>
</organism>
<dbReference type="Proteomes" id="UP000821866">
    <property type="component" value="Chromosome 8"/>
</dbReference>
<reference evidence="2" key="2">
    <citation type="submission" date="2021-09" db="EMBL/GenBank/DDBJ databases">
        <authorList>
            <person name="Jia N."/>
            <person name="Wang J."/>
            <person name="Shi W."/>
            <person name="Du L."/>
            <person name="Sun Y."/>
            <person name="Zhan W."/>
            <person name="Jiang J."/>
            <person name="Wang Q."/>
            <person name="Zhang B."/>
            <person name="Ji P."/>
            <person name="Sakyi L.B."/>
            <person name="Cui X."/>
            <person name="Yuan T."/>
            <person name="Jiang B."/>
            <person name="Yang W."/>
            <person name="Lam T.T.-Y."/>
            <person name="Chang Q."/>
            <person name="Ding S."/>
            <person name="Wang X."/>
            <person name="Zhu J."/>
            <person name="Ruan X."/>
            <person name="Zhao L."/>
            <person name="Wei J."/>
            <person name="Que T."/>
            <person name="Du C."/>
            <person name="Cheng J."/>
            <person name="Dai P."/>
            <person name="Han X."/>
            <person name="Huang E."/>
            <person name="Gao Y."/>
            <person name="Liu J."/>
            <person name="Shao H."/>
            <person name="Ye R."/>
            <person name="Li L."/>
            <person name="Wei W."/>
            <person name="Wang X."/>
            <person name="Wang C."/>
            <person name="Huo Q."/>
            <person name="Li W."/>
            <person name="Guo W."/>
            <person name="Chen H."/>
            <person name="Chen S."/>
            <person name="Zhou L."/>
            <person name="Zhou L."/>
            <person name="Ni X."/>
            <person name="Tian J."/>
            <person name="Zhou Y."/>
            <person name="Sheng Y."/>
            <person name="Liu T."/>
            <person name="Pan Y."/>
            <person name="Xia L."/>
            <person name="Li J."/>
            <person name="Zhao F."/>
            <person name="Cao W."/>
        </authorList>
    </citation>
    <scope>NUCLEOTIDE SEQUENCE</scope>
    <source>
        <strain evidence="2">Rmic-2018</strain>
        <tissue evidence="2">Larvae</tissue>
    </source>
</reference>
<feature type="region of interest" description="Disordered" evidence="1">
    <location>
        <begin position="249"/>
        <end position="277"/>
    </location>
</feature>
<evidence type="ECO:0000313" key="3">
    <source>
        <dbReference type="Proteomes" id="UP000821866"/>
    </source>
</evidence>
<keyword evidence="3" id="KW-1185">Reference proteome</keyword>
<name>A0A9J6DCG8_RHIMP</name>
<protein>
    <submittedName>
        <fullName evidence="2">Uncharacterized protein</fullName>
    </submittedName>
</protein>